<evidence type="ECO:0000313" key="2">
    <source>
        <dbReference type="Proteomes" id="UP001223072"/>
    </source>
</evidence>
<proteinExistence type="predicted"/>
<dbReference type="Proteomes" id="UP001223072">
    <property type="component" value="Unassembled WGS sequence"/>
</dbReference>
<sequence>MSWLAPNTFVTFCKCMAMPTVVDIFGEAGRPPRAVGEADGWVWVVHDAYTASSAGETGQSGADLARSITAVMGRHHHARHADDPERVETVFLASTPPCACPRGQNYLVPHCDEHPFQFAYSRGGFQRILFNLGGRRESRRSGGHSDLLVGELLDAGIVGRDTPRYDAEPGFNADGAHTVRVIAEHFGLPSPPLELVVPRRSP</sequence>
<comment type="caution">
    <text evidence="1">The sequence shown here is derived from an EMBL/GenBank/DDBJ whole genome shotgun (WGS) entry which is preliminary data.</text>
</comment>
<reference evidence="1 2" key="1">
    <citation type="submission" date="2023-07" db="EMBL/GenBank/DDBJ databases">
        <title>Comparative genomics of wheat-associated soil bacteria to identify genetic determinants of phenazine resistance.</title>
        <authorList>
            <person name="Mouncey N."/>
        </authorList>
    </citation>
    <scope>NUCLEOTIDE SEQUENCE [LARGE SCALE GENOMIC DNA]</scope>
    <source>
        <strain evidence="1 2">W2I16</strain>
    </source>
</reference>
<name>A0ABU0RJ47_9ACTN</name>
<evidence type="ECO:0000313" key="1">
    <source>
        <dbReference type="EMBL" id="MDQ0932018.1"/>
    </source>
</evidence>
<dbReference type="RefSeq" id="WP_307626068.1">
    <property type="nucleotide sequence ID" value="NZ_JAUSZS010000003.1"/>
</dbReference>
<dbReference type="EMBL" id="JAUSZS010000003">
    <property type="protein sequence ID" value="MDQ0932018.1"/>
    <property type="molecule type" value="Genomic_DNA"/>
</dbReference>
<protein>
    <submittedName>
        <fullName evidence="1">Uncharacterized protein</fullName>
    </submittedName>
</protein>
<gene>
    <name evidence="1" type="ORF">QFZ49_001948</name>
</gene>
<keyword evidence="2" id="KW-1185">Reference proteome</keyword>
<organism evidence="1 2">
    <name type="scientific">Streptomyces turgidiscabies</name>
    <dbReference type="NCBI Taxonomy" id="85558"/>
    <lineage>
        <taxon>Bacteria</taxon>
        <taxon>Bacillati</taxon>
        <taxon>Actinomycetota</taxon>
        <taxon>Actinomycetes</taxon>
        <taxon>Kitasatosporales</taxon>
        <taxon>Streptomycetaceae</taxon>
        <taxon>Streptomyces</taxon>
    </lineage>
</organism>
<accession>A0ABU0RJ47</accession>